<organism evidence="3 4">
    <name type="scientific">Seminavis robusta</name>
    <dbReference type="NCBI Taxonomy" id="568900"/>
    <lineage>
        <taxon>Eukaryota</taxon>
        <taxon>Sar</taxon>
        <taxon>Stramenopiles</taxon>
        <taxon>Ochrophyta</taxon>
        <taxon>Bacillariophyta</taxon>
        <taxon>Bacillariophyceae</taxon>
        <taxon>Bacillariophycidae</taxon>
        <taxon>Naviculales</taxon>
        <taxon>Naviculaceae</taxon>
        <taxon>Seminavis</taxon>
    </lineage>
</organism>
<reference evidence="3" key="1">
    <citation type="submission" date="2020-06" db="EMBL/GenBank/DDBJ databases">
        <authorList>
            <consortium name="Plant Systems Biology data submission"/>
        </authorList>
    </citation>
    <scope>NUCLEOTIDE SEQUENCE</scope>
    <source>
        <strain evidence="3">D6</strain>
    </source>
</reference>
<dbReference type="Gene3D" id="3.40.1090.10">
    <property type="entry name" value="Cytosolic phospholipase A2 catalytic domain"/>
    <property type="match status" value="1"/>
</dbReference>
<feature type="chain" id="PRO_5040281953" evidence="2">
    <location>
        <begin position="27"/>
        <end position="694"/>
    </location>
</feature>
<dbReference type="InterPro" id="IPR016035">
    <property type="entry name" value="Acyl_Trfase/lysoPLipase"/>
</dbReference>
<keyword evidence="2" id="KW-0732">Signal</keyword>
<feature type="region of interest" description="Disordered" evidence="1">
    <location>
        <begin position="131"/>
        <end position="150"/>
    </location>
</feature>
<evidence type="ECO:0000313" key="3">
    <source>
        <dbReference type="EMBL" id="CAB9520255.1"/>
    </source>
</evidence>
<protein>
    <submittedName>
        <fullName evidence="3">Uncharacterized protein</fullName>
    </submittedName>
</protein>
<dbReference type="EMBL" id="CAICTM010001084">
    <property type="protein sequence ID" value="CAB9520255.1"/>
    <property type="molecule type" value="Genomic_DNA"/>
</dbReference>
<dbReference type="Proteomes" id="UP001153069">
    <property type="component" value="Unassembled WGS sequence"/>
</dbReference>
<accession>A0A9N8HPN5</accession>
<keyword evidence="4" id="KW-1185">Reference proteome</keyword>
<dbReference type="SUPFAM" id="SSF52151">
    <property type="entry name" value="FabD/lysophospholipase-like"/>
    <property type="match status" value="1"/>
</dbReference>
<gene>
    <name evidence="3" type="ORF">SEMRO_1086_G239760.1</name>
</gene>
<feature type="region of interest" description="Disordered" evidence="1">
    <location>
        <begin position="613"/>
        <end position="669"/>
    </location>
</feature>
<feature type="compositionally biased region" description="Low complexity" evidence="1">
    <location>
        <begin position="655"/>
        <end position="669"/>
    </location>
</feature>
<evidence type="ECO:0000313" key="4">
    <source>
        <dbReference type="Proteomes" id="UP001153069"/>
    </source>
</evidence>
<dbReference type="AlphaFoldDB" id="A0A9N8HPN5"/>
<feature type="compositionally biased region" description="Low complexity" evidence="1">
    <location>
        <begin position="637"/>
        <end position="646"/>
    </location>
</feature>
<dbReference type="OrthoDB" id="48271at2759"/>
<name>A0A9N8HPN5_9STRA</name>
<sequence length="694" mass="74818">MLRSIPFAVLWLCLSLHGLLPSSCNAQSEDEVFVWSSTGGGWRAMFACVGYVNLFRQAGLFNQDSSRFAQIATNSGGAWFSTQLFYSPAFYQQTAMAESPQDLYDFTIQWMTSYRQLLQRVTPLTPEETLDDITNTSDLDPDIATNETTTTTTNTEDTTLAYLTEFFDLFQAFEGDWTSFIGQMLEEAAMDYGHQGNFNETPATAQGKALPNTDMLIQTALSPTARVRNETVNSTEDLTVYLGPAVGNLYTVPISAAYIVNDTFVGFQYATFDSDSSNVVVAGAESVSSDFDFDTWDPYFLYPGSTGSLFGANFNADDEPTAIIAADDIVVTDATTNDADIMQLPFGGAANVAQVASCSSAAVGTASPTIPSTFAHAWSQPRAGIHQAEGVSSLAVLIGYDLAVGAIYNAPIMDNVAVCGQWPEPCGATDGWFIDGGFVDNPSVAINVAQYHQRADANLTKTLKMVLTNTNQQYINSTYVTAQLQQYYATDFNDGIAPGEYIWIPSSQVPRRSAQFFGDTLSEQDLIDSLEPIEGSNMTTQLLTGTTIDNPAFGIRAGQNVQILVLNLNEPITTFIAGQTIINNTMEPLAEMARHIAANEELLRRVQVFFGVVPEDDDDDPTTTDAGDSDADDGSEESGNSTGSTDAGNEEDGDSSSNGASDSTSSSVSSRNGCIFGSTWMVTSLLLLWFPFAA</sequence>
<proteinExistence type="predicted"/>
<feature type="compositionally biased region" description="Acidic residues" evidence="1">
    <location>
        <begin position="614"/>
        <end position="636"/>
    </location>
</feature>
<comment type="caution">
    <text evidence="3">The sequence shown here is derived from an EMBL/GenBank/DDBJ whole genome shotgun (WGS) entry which is preliminary data.</text>
</comment>
<evidence type="ECO:0000256" key="2">
    <source>
        <dbReference type="SAM" id="SignalP"/>
    </source>
</evidence>
<evidence type="ECO:0000256" key="1">
    <source>
        <dbReference type="SAM" id="MobiDB-lite"/>
    </source>
</evidence>
<feature type="signal peptide" evidence="2">
    <location>
        <begin position="1"/>
        <end position="26"/>
    </location>
</feature>